<dbReference type="RefSeq" id="WP_128251382.1">
    <property type="nucleotide sequence ID" value="NZ_CP034951.1"/>
</dbReference>
<evidence type="ECO:0000256" key="3">
    <source>
        <dbReference type="ARBA" id="ARBA00022475"/>
    </source>
</evidence>
<evidence type="ECO:0000256" key="6">
    <source>
        <dbReference type="ARBA" id="ARBA00022840"/>
    </source>
</evidence>
<dbReference type="InterPro" id="IPR036640">
    <property type="entry name" value="ABC1_TM_sf"/>
</dbReference>
<dbReference type="SMART" id="SM00382">
    <property type="entry name" value="AAA"/>
    <property type="match status" value="1"/>
</dbReference>
<keyword evidence="13" id="KW-1185">Reference proteome</keyword>
<dbReference type="Gene3D" id="1.20.1560.10">
    <property type="entry name" value="ABC transporter type 1, transmembrane domain"/>
    <property type="match status" value="1"/>
</dbReference>
<dbReference type="GO" id="GO:0016887">
    <property type="term" value="F:ATP hydrolysis activity"/>
    <property type="evidence" value="ECO:0007669"/>
    <property type="project" value="InterPro"/>
</dbReference>
<evidence type="ECO:0000313" key="13">
    <source>
        <dbReference type="Proteomes" id="UP000285517"/>
    </source>
</evidence>
<feature type="transmembrane region" description="Helical" evidence="9">
    <location>
        <begin position="41"/>
        <end position="63"/>
    </location>
</feature>
<evidence type="ECO:0000256" key="7">
    <source>
        <dbReference type="ARBA" id="ARBA00022989"/>
    </source>
</evidence>
<dbReference type="GO" id="GO:0005524">
    <property type="term" value="F:ATP binding"/>
    <property type="evidence" value="ECO:0007669"/>
    <property type="project" value="UniProtKB-KW"/>
</dbReference>
<reference evidence="12 13" key="1">
    <citation type="submission" date="2019-01" db="EMBL/GenBank/DDBJ databases">
        <title>Complete genome sequencing of Aequorivita sp. H23M31.</title>
        <authorList>
            <person name="Bae J.-W."/>
        </authorList>
    </citation>
    <scope>NUCLEOTIDE SEQUENCE [LARGE SCALE GENOMIC DNA]</scope>
    <source>
        <strain evidence="12 13">H23M31</strain>
    </source>
</reference>
<dbReference type="InterPro" id="IPR003439">
    <property type="entry name" value="ABC_transporter-like_ATP-bd"/>
</dbReference>
<proteinExistence type="predicted"/>
<protein>
    <submittedName>
        <fullName evidence="12">ABC transporter ATP-binding protein</fullName>
    </submittedName>
</protein>
<dbReference type="PANTHER" id="PTHR43394">
    <property type="entry name" value="ATP-DEPENDENT PERMEASE MDL1, MITOCHONDRIAL"/>
    <property type="match status" value="1"/>
</dbReference>
<evidence type="ECO:0000313" key="12">
    <source>
        <dbReference type="EMBL" id="QAA83019.1"/>
    </source>
</evidence>
<dbReference type="InterPro" id="IPR039421">
    <property type="entry name" value="Type_1_exporter"/>
</dbReference>
<feature type="transmembrane region" description="Helical" evidence="9">
    <location>
        <begin position="272"/>
        <end position="292"/>
    </location>
</feature>
<gene>
    <name evidence="12" type="ORF">EI546_15430</name>
</gene>
<comment type="subcellular location">
    <subcellularLocation>
        <location evidence="1">Cell membrane</location>
        <topology evidence="1">Multi-pass membrane protein</topology>
    </subcellularLocation>
</comment>
<keyword evidence="5" id="KW-0547">Nucleotide-binding</keyword>
<name>A0A410G6U5_9FLAO</name>
<evidence type="ECO:0000259" key="10">
    <source>
        <dbReference type="PROSITE" id="PS50893"/>
    </source>
</evidence>
<dbReference type="InterPro" id="IPR003593">
    <property type="entry name" value="AAA+_ATPase"/>
</dbReference>
<sequence>MARPQLKSITDKEEKTSVKDSFKAMKTIPRFFREIYQSSPILFFANVFSRLLNAFTPVVILWVGKMIIDEIILQVSLENKDFTLLWKYVLIEFAVAILSDLLGRLINLTDGLLGDLYSNDSSEKIIRKTAELTIAQLEDPEFYDKLERARTQTNSRVGLMSNALGQAESLISMVSLIAGLVYFEPILILILVISIIPSFINEAKFSSTRYSLARSWTSERRELDYLRFIGANNQTAKEIKLFGLTDFIAERFKNLSNDYYHLNKRLSLKQSLYGSFFNILGVLSYYGAYIYIILRVLAGVITIGELTFLSGSFNRLRSNLQGFFSRFTRISESALYLQDYFDFIDLSIEQTAEAKTPMPKTIVKGFEINNLHFSYPGNKTEVLKGVTFKLNAGEKMAFVGQNGAGKTTLIKLFLRFYEPTEGEILLDGININNFDVDEYRKRFGVIFQDFFKYEFTLRENIAIGNISEIENDEIIGYAANKSLAEQVVNDMAEGLEQRLGRRFYKGQELSGGQWQKVALARAYMKDADVMVLDEPTSALDAQAEFDVFERFIALTKGKTSIIISHRFSTVRMADRILVLQHGRVLELGTHEELMENPKLYSELFKLQAAGYQ</sequence>
<dbReference type="CDD" id="cd03228">
    <property type="entry name" value="ABCC_MRP_Like"/>
    <property type="match status" value="1"/>
</dbReference>
<dbReference type="InterPro" id="IPR017871">
    <property type="entry name" value="ABC_transporter-like_CS"/>
</dbReference>
<feature type="transmembrane region" description="Helical" evidence="9">
    <location>
        <begin position="170"/>
        <end position="200"/>
    </location>
</feature>
<dbReference type="KEGG" id="aev:EI546_15430"/>
<dbReference type="PANTHER" id="PTHR43394:SF1">
    <property type="entry name" value="ATP-BINDING CASSETTE SUB-FAMILY B MEMBER 10, MITOCHONDRIAL"/>
    <property type="match status" value="1"/>
</dbReference>
<dbReference type="InterPro" id="IPR011527">
    <property type="entry name" value="ABC1_TM_dom"/>
</dbReference>
<evidence type="ECO:0000256" key="4">
    <source>
        <dbReference type="ARBA" id="ARBA00022692"/>
    </source>
</evidence>
<keyword evidence="7 9" id="KW-1133">Transmembrane helix</keyword>
<accession>A0A410G6U5</accession>
<dbReference type="EMBL" id="CP034951">
    <property type="protein sequence ID" value="QAA83019.1"/>
    <property type="molecule type" value="Genomic_DNA"/>
</dbReference>
<keyword evidence="2" id="KW-0813">Transport</keyword>
<evidence type="ECO:0000256" key="9">
    <source>
        <dbReference type="SAM" id="Phobius"/>
    </source>
</evidence>
<evidence type="ECO:0000259" key="11">
    <source>
        <dbReference type="PROSITE" id="PS50929"/>
    </source>
</evidence>
<keyword evidence="3" id="KW-1003">Cell membrane</keyword>
<dbReference type="Pfam" id="PF00005">
    <property type="entry name" value="ABC_tran"/>
    <property type="match status" value="1"/>
</dbReference>
<dbReference type="OrthoDB" id="9780296at2"/>
<evidence type="ECO:0000256" key="2">
    <source>
        <dbReference type="ARBA" id="ARBA00022448"/>
    </source>
</evidence>
<dbReference type="PROSITE" id="PS50929">
    <property type="entry name" value="ABC_TM1F"/>
    <property type="match status" value="1"/>
</dbReference>
<dbReference type="GO" id="GO:0015421">
    <property type="term" value="F:ABC-type oligopeptide transporter activity"/>
    <property type="evidence" value="ECO:0007669"/>
    <property type="project" value="TreeGrafter"/>
</dbReference>
<dbReference type="AlphaFoldDB" id="A0A410G6U5"/>
<feature type="transmembrane region" description="Helical" evidence="9">
    <location>
        <begin position="84"/>
        <end position="106"/>
    </location>
</feature>
<dbReference type="InterPro" id="IPR027417">
    <property type="entry name" value="P-loop_NTPase"/>
</dbReference>
<keyword evidence="4 9" id="KW-0812">Transmembrane</keyword>
<keyword evidence="6 12" id="KW-0067">ATP-binding</keyword>
<keyword evidence="8 9" id="KW-0472">Membrane</keyword>
<feature type="domain" description="ABC transporter" evidence="10">
    <location>
        <begin position="366"/>
        <end position="606"/>
    </location>
</feature>
<organism evidence="12 13">
    <name type="scientific">Aequorivita ciconiae</name>
    <dbReference type="NCBI Taxonomy" id="2494375"/>
    <lineage>
        <taxon>Bacteria</taxon>
        <taxon>Pseudomonadati</taxon>
        <taxon>Bacteroidota</taxon>
        <taxon>Flavobacteriia</taxon>
        <taxon>Flavobacteriales</taxon>
        <taxon>Flavobacteriaceae</taxon>
        <taxon>Aequorivita</taxon>
    </lineage>
</organism>
<dbReference type="SUPFAM" id="SSF52540">
    <property type="entry name" value="P-loop containing nucleoside triphosphate hydrolases"/>
    <property type="match status" value="1"/>
</dbReference>
<evidence type="ECO:0000256" key="8">
    <source>
        <dbReference type="ARBA" id="ARBA00023136"/>
    </source>
</evidence>
<feature type="domain" description="ABC transmembrane type-1" evidence="11">
    <location>
        <begin position="47"/>
        <end position="332"/>
    </location>
</feature>
<evidence type="ECO:0000256" key="5">
    <source>
        <dbReference type="ARBA" id="ARBA00022741"/>
    </source>
</evidence>
<dbReference type="FunFam" id="3.40.50.300:FF:000221">
    <property type="entry name" value="Multidrug ABC transporter ATP-binding protein"/>
    <property type="match status" value="1"/>
</dbReference>
<dbReference type="Proteomes" id="UP000285517">
    <property type="component" value="Chromosome"/>
</dbReference>
<dbReference type="Gene3D" id="3.40.50.300">
    <property type="entry name" value="P-loop containing nucleotide triphosphate hydrolases"/>
    <property type="match status" value="1"/>
</dbReference>
<dbReference type="PROSITE" id="PS50893">
    <property type="entry name" value="ABC_TRANSPORTER_2"/>
    <property type="match status" value="1"/>
</dbReference>
<dbReference type="GO" id="GO:0005886">
    <property type="term" value="C:plasma membrane"/>
    <property type="evidence" value="ECO:0007669"/>
    <property type="project" value="UniProtKB-SubCell"/>
</dbReference>
<evidence type="ECO:0000256" key="1">
    <source>
        <dbReference type="ARBA" id="ARBA00004651"/>
    </source>
</evidence>
<dbReference type="SUPFAM" id="SSF90123">
    <property type="entry name" value="ABC transporter transmembrane region"/>
    <property type="match status" value="1"/>
</dbReference>
<dbReference type="PROSITE" id="PS00211">
    <property type="entry name" value="ABC_TRANSPORTER_1"/>
    <property type="match status" value="1"/>
</dbReference>